<dbReference type="Proteomes" id="UP000180043">
    <property type="component" value="Unassembled WGS sequence"/>
</dbReference>
<dbReference type="RefSeq" id="WP_070947506.1">
    <property type="nucleotide sequence ID" value="NZ_MLIQ01000014.1"/>
</dbReference>
<comment type="caution">
    <text evidence="1">The sequence shown here is derived from an EMBL/GenBank/DDBJ whole genome shotgun (WGS) entry which is preliminary data.</text>
</comment>
<sequence>MRGKPTVEQHNSATQPIVTVKEVQWETSDGETYGLFELGEDAYEITITGRIRPSMWTTGTNERTWSVATVFENESIGVGYEDGLRNAKRAALQALNNHLATTNQ</sequence>
<dbReference type="EMBL" id="MLIQ01000014">
    <property type="protein sequence ID" value="OHU57131.1"/>
    <property type="molecule type" value="Genomic_DNA"/>
</dbReference>
<name>A0A1S1LQY0_MYCCH</name>
<reference evidence="1 2" key="1">
    <citation type="submission" date="2016-10" db="EMBL/GenBank/DDBJ databases">
        <title>Evaluation of Human, Veterinary and Environmental Mycobacterium chelonae Isolates by Core Genome Phylogenomic Analysis, Targeted Gene Comparison, and Anti-microbial Susceptibility Patterns: A Tale of Mistaken Identities.</title>
        <authorList>
            <person name="Fogelson S.B."/>
            <person name="Camus A.C."/>
            <person name="Lorenz W."/>
            <person name="Vasireddy R."/>
            <person name="Vasireddy S."/>
            <person name="Smith T."/>
            <person name="Brown-Elliott B.A."/>
            <person name="Wallace R.J.Jr."/>
            <person name="Hasan N.A."/>
            <person name="Reischl U."/>
            <person name="Sanchez S."/>
        </authorList>
    </citation>
    <scope>NUCLEOTIDE SEQUENCE [LARGE SCALE GENOMIC DNA]</scope>
    <source>
        <strain evidence="1 2">15515</strain>
    </source>
</reference>
<accession>A0A1S1LQY0</accession>
<evidence type="ECO:0000313" key="1">
    <source>
        <dbReference type="EMBL" id="OHU57131.1"/>
    </source>
</evidence>
<gene>
    <name evidence="1" type="ORF">BKG82_13165</name>
</gene>
<proteinExistence type="predicted"/>
<organism evidence="1 2">
    <name type="scientific">Mycobacteroides chelonae</name>
    <name type="common">Mycobacterium chelonae</name>
    <dbReference type="NCBI Taxonomy" id="1774"/>
    <lineage>
        <taxon>Bacteria</taxon>
        <taxon>Bacillati</taxon>
        <taxon>Actinomycetota</taxon>
        <taxon>Actinomycetes</taxon>
        <taxon>Mycobacteriales</taxon>
        <taxon>Mycobacteriaceae</taxon>
        <taxon>Mycobacteroides</taxon>
    </lineage>
</organism>
<protein>
    <submittedName>
        <fullName evidence="1">Uncharacterized protein</fullName>
    </submittedName>
</protein>
<evidence type="ECO:0000313" key="2">
    <source>
        <dbReference type="Proteomes" id="UP000180043"/>
    </source>
</evidence>
<dbReference type="AlphaFoldDB" id="A0A1S1LQY0"/>